<evidence type="ECO:0000313" key="3">
    <source>
        <dbReference type="Proteomes" id="UP000076761"/>
    </source>
</evidence>
<evidence type="ECO:0000313" key="2">
    <source>
        <dbReference type="EMBL" id="KZT20580.1"/>
    </source>
</evidence>
<reference evidence="2 3" key="1">
    <citation type="journal article" date="2016" name="Mol. Biol. Evol.">
        <title>Comparative Genomics of Early-Diverging Mushroom-Forming Fungi Provides Insights into the Origins of Lignocellulose Decay Capabilities.</title>
        <authorList>
            <person name="Nagy L.G."/>
            <person name="Riley R."/>
            <person name="Tritt A."/>
            <person name="Adam C."/>
            <person name="Daum C."/>
            <person name="Floudas D."/>
            <person name="Sun H."/>
            <person name="Yadav J.S."/>
            <person name="Pangilinan J."/>
            <person name="Larsson K.H."/>
            <person name="Matsuura K."/>
            <person name="Barry K."/>
            <person name="Labutti K."/>
            <person name="Kuo R."/>
            <person name="Ohm R.A."/>
            <person name="Bhattacharya S.S."/>
            <person name="Shirouzu T."/>
            <person name="Yoshinaga Y."/>
            <person name="Martin F.M."/>
            <person name="Grigoriev I.V."/>
            <person name="Hibbett D.S."/>
        </authorList>
    </citation>
    <scope>NUCLEOTIDE SEQUENCE [LARGE SCALE GENOMIC DNA]</scope>
    <source>
        <strain evidence="2 3">HHB14362 ss-1</strain>
    </source>
</reference>
<name>A0A165P6A1_9AGAM</name>
<feature type="region of interest" description="Disordered" evidence="1">
    <location>
        <begin position="282"/>
        <end position="331"/>
    </location>
</feature>
<sequence>MHASSLGPDPNRLEITSQHPSVLLSSLRQGARSARAMWQPLRYINYLPASLKYTALFLELYVCCWLLRQWRLGYLRRRWRCRSGYRAVPTDPSRLEADGSEQRQPRPLSQRLATQIDGKASSETSGRGKQTGQNDASLSEKERKLEKVAAWLAQRPPLLEVNPGAIDIVVEGLDSPDEESGLRQPLNADVLRSKLLGVQAQTEVRATLEDGTNARGPPNATWVFSELTYRTPHDGRRYSVRCFNTKVNEAVDRTRRSDHVAIDFKQDPEAWLHSMPPHVHAAHAQARARANKVTSEVQEDGTEADEEREEQTELPTSNSDSSVEHTREFGDFEWVDPEVQGDLAVSRMWLSDF</sequence>
<organism evidence="2 3">
    <name type="scientific">Neolentinus lepideus HHB14362 ss-1</name>
    <dbReference type="NCBI Taxonomy" id="1314782"/>
    <lineage>
        <taxon>Eukaryota</taxon>
        <taxon>Fungi</taxon>
        <taxon>Dikarya</taxon>
        <taxon>Basidiomycota</taxon>
        <taxon>Agaricomycotina</taxon>
        <taxon>Agaricomycetes</taxon>
        <taxon>Gloeophyllales</taxon>
        <taxon>Gloeophyllaceae</taxon>
        <taxon>Neolentinus</taxon>
    </lineage>
</organism>
<dbReference type="EMBL" id="KV425618">
    <property type="protein sequence ID" value="KZT20580.1"/>
    <property type="molecule type" value="Genomic_DNA"/>
</dbReference>
<dbReference type="AlphaFoldDB" id="A0A165P6A1"/>
<feature type="region of interest" description="Disordered" evidence="1">
    <location>
        <begin position="90"/>
        <end position="141"/>
    </location>
</feature>
<dbReference type="InParanoid" id="A0A165P6A1"/>
<dbReference type="Proteomes" id="UP000076761">
    <property type="component" value="Unassembled WGS sequence"/>
</dbReference>
<dbReference type="OrthoDB" id="10587338at2759"/>
<proteinExistence type="predicted"/>
<feature type="compositionally biased region" description="Basic and acidic residues" evidence="1">
    <location>
        <begin position="93"/>
        <end position="104"/>
    </location>
</feature>
<protein>
    <submittedName>
        <fullName evidence="2">Uncharacterized protein</fullName>
    </submittedName>
</protein>
<evidence type="ECO:0000256" key="1">
    <source>
        <dbReference type="SAM" id="MobiDB-lite"/>
    </source>
</evidence>
<gene>
    <name evidence="2" type="ORF">NEOLEDRAFT_1245132</name>
</gene>
<keyword evidence="3" id="KW-1185">Reference proteome</keyword>
<feature type="compositionally biased region" description="Polar residues" evidence="1">
    <location>
        <begin position="121"/>
        <end position="137"/>
    </location>
</feature>
<feature type="compositionally biased region" description="Acidic residues" evidence="1">
    <location>
        <begin position="297"/>
        <end position="312"/>
    </location>
</feature>
<accession>A0A165P6A1</accession>